<reference evidence="1 2" key="1">
    <citation type="submission" date="2019-09" db="EMBL/GenBank/DDBJ databases">
        <title>NBRP : Genome information of microbial organism related human and environment.</title>
        <authorList>
            <person name="Hattori M."/>
            <person name="Oshima K."/>
            <person name="Inaba H."/>
            <person name="Suda W."/>
            <person name="Sakamoto M."/>
            <person name="Iino T."/>
            <person name="Kitahara M."/>
            <person name="Oshida Y."/>
            <person name="Iida T."/>
            <person name="Kudo T."/>
            <person name="Itoh T."/>
            <person name="Ohkuma M."/>
        </authorList>
    </citation>
    <scope>NUCLEOTIDE SEQUENCE [LARGE SCALE GENOMIC DNA]</scope>
    <source>
        <strain evidence="1 2">Q-1</strain>
    </source>
</reference>
<evidence type="ECO:0000313" key="1">
    <source>
        <dbReference type="EMBL" id="GER04048.1"/>
    </source>
</evidence>
<dbReference type="SUPFAM" id="SSF48371">
    <property type="entry name" value="ARM repeat"/>
    <property type="match status" value="1"/>
</dbReference>
<dbReference type="InterPro" id="IPR019285">
    <property type="entry name" value="DUF2336"/>
</dbReference>
<dbReference type="Proteomes" id="UP000324996">
    <property type="component" value="Unassembled WGS sequence"/>
</dbReference>
<dbReference type="Gene3D" id="1.25.10.10">
    <property type="entry name" value="Leucine-rich Repeat Variant"/>
    <property type="match status" value="1"/>
</dbReference>
<dbReference type="InterPro" id="IPR011989">
    <property type="entry name" value="ARM-like"/>
</dbReference>
<accession>A0A5A7N7H4</accession>
<comment type="caution">
    <text evidence="1">The sequence shown here is derived from an EMBL/GenBank/DDBJ whole genome shotgun (WGS) entry which is preliminary data.</text>
</comment>
<dbReference type="EMBL" id="BKCN01000007">
    <property type="protein sequence ID" value="GER04048.1"/>
    <property type="molecule type" value="Genomic_DNA"/>
</dbReference>
<keyword evidence="2" id="KW-1185">Reference proteome</keyword>
<sequence length="391" mass="43437">MEGEVEDRITLAKDHKTRPEVLYFLAEDESPDVRRDVAANASTPHQADLILVGDDDDGVRAELARKIARLVPGLDAMESGRLHDHVLAMLDQLAKDSLPKVRAILAEEIKRSALVPKTVILKLARDLEETVSCPILEYSPLLDDDDLREIIAAGLSQQALVSIARRDQLSENVSDDIAGSLEIPAVAALLANPSAQIREETLDQIIEQARQVSALHKPLALKPALSIRAMKRIASFVASALVHQMIESSGLNHQAADGLLDEVRKRIMTERVDDSEAQRLAEQARDHYRRGMLTDDFIADSITANRRELLIQCLAVMSELEPRIVRQILFSKSGRAVTALVWKAGLSMRTAFQMQTEIALVSPAQRIAAQDGKDYPMDEDEMVWQLSYYTE</sequence>
<evidence type="ECO:0008006" key="3">
    <source>
        <dbReference type="Google" id="ProtNLM"/>
    </source>
</evidence>
<proteinExistence type="predicted"/>
<dbReference type="InterPro" id="IPR016024">
    <property type="entry name" value="ARM-type_fold"/>
</dbReference>
<gene>
    <name evidence="1" type="ORF">JCM17846_17300</name>
</gene>
<dbReference type="Pfam" id="PF10098">
    <property type="entry name" value="DUF2336"/>
    <property type="match status" value="1"/>
</dbReference>
<organism evidence="1 2">
    <name type="scientific">Iodidimonas nitroreducens</name>
    <dbReference type="NCBI Taxonomy" id="1236968"/>
    <lineage>
        <taxon>Bacteria</taxon>
        <taxon>Pseudomonadati</taxon>
        <taxon>Pseudomonadota</taxon>
        <taxon>Alphaproteobacteria</taxon>
        <taxon>Iodidimonadales</taxon>
        <taxon>Iodidimonadaceae</taxon>
        <taxon>Iodidimonas</taxon>
    </lineage>
</organism>
<dbReference type="AlphaFoldDB" id="A0A5A7N7H4"/>
<evidence type="ECO:0000313" key="2">
    <source>
        <dbReference type="Proteomes" id="UP000324996"/>
    </source>
</evidence>
<dbReference type="RefSeq" id="WP_150007032.1">
    <property type="nucleotide sequence ID" value="NZ_BKCN01000007.1"/>
</dbReference>
<name>A0A5A7N7H4_9PROT</name>
<protein>
    <recommendedName>
        <fullName evidence="3">DUF2336 domain-containing protein</fullName>
    </recommendedName>
</protein>